<dbReference type="EMBL" id="CAAALY010259279">
    <property type="protein sequence ID" value="VEL38868.1"/>
    <property type="molecule type" value="Genomic_DNA"/>
</dbReference>
<organism evidence="2 3">
    <name type="scientific">Protopolystoma xenopodis</name>
    <dbReference type="NCBI Taxonomy" id="117903"/>
    <lineage>
        <taxon>Eukaryota</taxon>
        <taxon>Metazoa</taxon>
        <taxon>Spiralia</taxon>
        <taxon>Lophotrochozoa</taxon>
        <taxon>Platyhelminthes</taxon>
        <taxon>Monogenea</taxon>
        <taxon>Polyopisthocotylea</taxon>
        <taxon>Polystomatidea</taxon>
        <taxon>Polystomatidae</taxon>
        <taxon>Protopolystoma</taxon>
    </lineage>
</organism>
<evidence type="ECO:0000313" key="3">
    <source>
        <dbReference type="Proteomes" id="UP000784294"/>
    </source>
</evidence>
<feature type="compositionally biased region" description="Pro residues" evidence="1">
    <location>
        <begin position="85"/>
        <end position="97"/>
    </location>
</feature>
<gene>
    <name evidence="2" type="ORF">PXEA_LOCUS32308</name>
</gene>
<dbReference type="Proteomes" id="UP000784294">
    <property type="component" value="Unassembled WGS sequence"/>
</dbReference>
<reference evidence="2" key="1">
    <citation type="submission" date="2018-11" db="EMBL/GenBank/DDBJ databases">
        <authorList>
            <consortium name="Pathogen Informatics"/>
        </authorList>
    </citation>
    <scope>NUCLEOTIDE SEQUENCE</scope>
</reference>
<dbReference type="AlphaFoldDB" id="A0A3S5C6N0"/>
<sequence>MALQLPTPNPPLHPPSQHYSRLGRSCPLVLLLCAHLPNSASFVNPSLSLCSVLPLRPRQIDHLYVSSSIASLHRQKDLGIALPPSQSPSPSPSPPFSPSTSCPASTFHRLHELPKPWPLWATSCHGIRTSRTNLRPFPTRFPLLPSPAWPEGVTSPRPSVRLQLVEFACLIWPRLFGF</sequence>
<protein>
    <submittedName>
        <fullName evidence="2">Uncharacterized protein</fullName>
    </submittedName>
</protein>
<evidence type="ECO:0000313" key="2">
    <source>
        <dbReference type="EMBL" id="VEL38868.1"/>
    </source>
</evidence>
<feature type="region of interest" description="Disordered" evidence="1">
    <location>
        <begin position="80"/>
        <end position="102"/>
    </location>
</feature>
<proteinExistence type="predicted"/>
<accession>A0A3S5C6N0</accession>
<comment type="caution">
    <text evidence="2">The sequence shown here is derived from an EMBL/GenBank/DDBJ whole genome shotgun (WGS) entry which is preliminary data.</text>
</comment>
<keyword evidence="3" id="KW-1185">Reference proteome</keyword>
<evidence type="ECO:0000256" key="1">
    <source>
        <dbReference type="SAM" id="MobiDB-lite"/>
    </source>
</evidence>
<name>A0A3S5C6N0_9PLAT</name>